<evidence type="ECO:0000313" key="2">
    <source>
        <dbReference type="Proteomes" id="UP001456344"/>
    </source>
</evidence>
<accession>A0ACD5BJ97</accession>
<organism evidence="1 2">
    <name type="scientific">Amycolatopsis coloradensis</name>
    <dbReference type="NCBI Taxonomy" id="76021"/>
    <lineage>
        <taxon>Bacteria</taxon>
        <taxon>Bacillati</taxon>
        <taxon>Actinomycetota</taxon>
        <taxon>Actinomycetes</taxon>
        <taxon>Pseudonocardiales</taxon>
        <taxon>Pseudonocardiaceae</taxon>
        <taxon>Amycolatopsis</taxon>
    </lineage>
</organism>
<evidence type="ECO:0000313" key="1">
    <source>
        <dbReference type="EMBL" id="WYW19503.1"/>
    </source>
</evidence>
<reference evidence="1" key="1">
    <citation type="submission" date="2023-10" db="EMBL/GenBank/DDBJ databases">
        <title>Whole genome sequencing of actinobacterial strain Amycolatopsis sp. (BCA-696) identifies the underlying plant growth-promoting genes.</title>
        <authorList>
            <person name="Gandham P."/>
            <person name="Vadla N."/>
            <person name="Saji A."/>
            <person name="Srinivas V."/>
            <person name="Ruperao P."/>
            <person name="Selvanayagam S."/>
            <person name="Saxena R.K."/>
            <person name="Rathore A."/>
            <person name="Gopalakrishnan S."/>
            <person name="Thakur V."/>
        </authorList>
    </citation>
    <scope>NUCLEOTIDE SEQUENCE</scope>
    <source>
        <strain evidence="1">BCA-696</strain>
    </source>
</reference>
<dbReference type="EMBL" id="CP150484">
    <property type="protein sequence ID" value="WYW19503.1"/>
    <property type="molecule type" value="Genomic_DNA"/>
</dbReference>
<name>A0ACD5BJ97_9PSEU</name>
<dbReference type="Proteomes" id="UP001456344">
    <property type="component" value="Chromosome"/>
</dbReference>
<proteinExistence type="predicted"/>
<protein>
    <submittedName>
        <fullName evidence="1">Glycosyltransferase</fullName>
    </submittedName>
</protein>
<sequence length="422" mass="45075">MRVLLATHGTRGDVQPMLALAVALRDRGHEAVLAAPDSFADAAGEYDIEFAPLGEGANRLMDDPVVKEAIEGGYRGIRGKITALRTAQRVKPMMAEVLHHVGVAAKTSRTDVVVHTTGVPAHHAAEMLGVPAVVVALQPGWIPTGEFPCPMIPLPRLPKVVNRATYLAVAAILRAFTGITSTWRTTELGLPRRRGSHDILHDAEGRDRLVLQAFSRQVTLTASDWPDSVHTTGFWYLPAAAGWEPPAALRDFLDAGPAPVYIGFGSMAGRDSRRTRAVVEEAVRRAGVRAVLATGWGGIAADAGTGDLFVLDHAPHDWLFPRTSAVVHHGGGGTTGAALAAGKPQVVCPFVADQPYWANRMHAVGVAPPPIRQQHLTVDRLTAALRQATDDVGMRERAERLGREIRAENGVAAAVALLEKLT</sequence>
<gene>
    <name evidence="1" type="ORF">LCL61_28560</name>
</gene>
<keyword evidence="2" id="KW-1185">Reference proteome</keyword>